<organism evidence="9 10">
    <name type="scientific">Alsobacter ponti</name>
    <dbReference type="NCBI Taxonomy" id="2962936"/>
    <lineage>
        <taxon>Bacteria</taxon>
        <taxon>Pseudomonadati</taxon>
        <taxon>Pseudomonadota</taxon>
        <taxon>Alphaproteobacteria</taxon>
        <taxon>Hyphomicrobiales</taxon>
        <taxon>Alsobacteraceae</taxon>
        <taxon>Alsobacter</taxon>
    </lineage>
</organism>
<dbReference type="EMBL" id="JANCLU010000016">
    <property type="protein sequence ID" value="MCP8939979.1"/>
    <property type="molecule type" value="Genomic_DNA"/>
</dbReference>
<keyword evidence="6" id="KW-0963">Cytoplasm</keyword>
<dbReference type="Gene3D" id="1.20.200.10">
    <property type="entry name" value="Fumarase/aspartase (Central domain)"/>
    <property type="match status" value="1"/>
</dbReference>
<reference evidence="9 10" key="1">
    <citation type="submission" date="2022-07" db="EMBL/GenBank/DDBJ databases">
        <authorList>
            <person name="Li W.-J."/>
            <person name="Deng Q.-Q."/>
        </authorList>
    </citation>
    <scope>NUCLEOTIDE SEQUENCE [LARGE SCALE GENOMIC DNA]</scope>
    <source>
        <strain evidence="9 10">SYSU M60028</strain>
    </source>
</reference>
<comment type="similarity">
    <text evidence="6">Belongs to the lyase 1 family. Argininosuccinate lyase subfamily.</text>
</comment>
<gene>
    <name evidence="6 9" type="primary">argH</name>
    <name evidence="9" type="ORF">NK718_15745</name>
</gene>
<accession>A0ABT1LEV0</accession>
<dbReference type="PRINTS" id="PR00145">
    <property type="entry name" value="ARGSUCLYASE"/>
</dbReference>
<dbReference type="RefSeq" id="WP_254744193.1">
    <property type="nucleotide sequence ID" value="NZ_JANCLU010000016.1"/>
</dbReference>
<feature type="domain" description="Fumarate lyase N-terminal" evidence="7">
    <location>
        <begin position="49"/>
        <end position="306"/>
    </location>
</feature>
<dbReference type="SUPFAM" id="SSF48557">
    <property type="entry name" value="L-aspartase-like"/>
    <property type="match status" value="1"/>
</dbReference>
<evidence type="ECO:0000256" key="4">
    <source>
        <dbReference type="ARBA" id="ARBA00022571"/>
    </source>
</evidence>
<feature type="domain" description="Argininosuccinate lyase C-terminal" evidence="8">
    <location>
        <begin position="371"/>
        <end position="445"/>
    </location>
</feature>
<dbReference type="InterPro" id="IPR024083">
    <property type="entry name" value="Fumarase/histidase_N"/>
</dbReference>
<keyword evidence="4 6" id="KW-0055">Arginine biosynthesis</keyword>
<dbReference type="InterPro" id="IPR000362">
    <property type="entry name" value="Fumarate_lyase_fam"/>
</dbReference>
<dbReference type="Gene3D" id="1.10.40.30">
    <property type="entry name" value="Fumarase/aspartase (C-terminal domain)"/>
    <property type="match status" value="1"/>
</dbReference>
<dbReference type="InterPro" id="IPR009049">
    <property type="entry name" value="Argininosuccinate_lyase"/>
</dbReference>
<dbReference type="InterPro" id="IPR029419">
    <property type="entry name" value="Arg_succ_lyase_C"/>
</dbReference>
<dbReference type="EC" id="4.3.2.1" evidence="3 6"/>
<dbReference type="PANTHER" id="PTHR43814:SF1">
    <property type="entry name" value="ARGININOSUCCINATE LYASE"/>
    <property type="match status" value="1"/>
</dbReference>
<keyword evidence="10" id="KW-1185">Reference proteome</keyword>
<dbReference type="Pfam" id="PF00206">
    <property type="entry name" value="Lyase_1"/>
    <property type="match status" value="1"/>
</dbReference>
<evidence type="ECO:0000256" key="1">
    <source>
        <dbReference type="ARBA" id="ARBA00000985"/>
    </source>
</evidence>
<keyword evidence="6" id="KW-0028">Amino-acid biosynthesis</keyword>
<dbReference type="NCBIfam" id="TIGR00838">
    <property type="entry name" value="argH"/>
    <property type="match status" value="1"/>
</dbReference>
<evidence type="ECO:0000256" key="5">
    <source>
        <dbReference type="ARBA" id="ARBA00023239"/>
    </source>
</evidence>
<comment type="subcellular location">
    <subcellularLocation>
        <location evidence="6">Cytoplasm</location>
    </subcellularLocation>
</comment>
<evidence type="ECO:0000256" key="3">
    <source>
        <dbReference type="ARBA" id="ARBA00012338"/>
    </source>
</evidence>
<dbReference type="InterPro" id="IPR022761">
    <property type="entry name" value="Fumarate_lyase_N"/>
</dbReference>
<evidence type="ECO:0000313" key="9">
    <source>
        <dbReference type="EMBL" id="MCP8939979.1"/>
    </source>
</evidence>
<protein>
    <recommendedName>
        <fullName evidence="3 6">Argininosuccinate lyase</fullName>
        <shortName evidence="6">ASAL</shortName>
        <ecNumber evidence="3 6">4.3.2.1</ecNumber>
    </recommendedName>
    <alternativeName>
        <fullName evidence="6">Arginosuccinase</fullName>
    </alternativeName>
</protein>
<dbReference type="GO" id="GO:0004056">
    <property type="term" value="F:argininosuccinate lyase activity"/>
    <property type="evidence" value="ECO:0007669"/>
    <property type="project" value="UniProtKB-EC"/>
</dbReference>
<dbReference type="Proteomes" id="UP001205890">
    <property type="component" value="Unassembled WGS sequence"/>
</dbReference>
<proteinExistence type="inferred from homology"/>
<dbReference type="Pfam" id="PF14698">
    <property type="entry name" value="ASL_C2"/>
    <property type="match status" value="1"/>
</dbReference>
<dbReference type="Gene3D" id="1.10.275.10">
    <property type="entry name" value="Fumarase/aspartase (N-terminal domain)"/>
    <property type="match status" value="1"/>
</dbReference>
<name>A0ABT1LEV0_9HYPH</name>
<dbReference type="PANTHER" id="PTHR43814">
    <property type="entry name" value="ARGININOSUCCINATE LYASE"/>
    <property type="match status" value="1"/>
</dbReference>
<dbReference type="InterPro" id="IPR008948">
    <property type="entry name" value="L-Aspartase-like"/>
</dbReference>
<evidence type="ECO:0000256" key="6">
    <source>
        <dbReference type="HAMAP-Rule" id="MF_00006"/>
    </source>
</evidence>
<dbReference type="PRINTS" id="PR00149">
    <property type="entry name" value="FUMRATELYASE"/>
</dbReference>
<comment type="pathway">
    <text evidence="2 6">Amino-acid biosynthesis; L-arginine biosynthesis; L-arginine from L-ornithine and carbamoyl phosphate: step 3/3.</text>
</comment>
<sequence length="506" mass="54260">MSETVSLRERVKSPPAQALVDAYYAPAVANGIRFQFEPEMRIHLAHALMLADRGIVDRQQIARILDVLLALLEAGPATLAIDYKQEDLYSYVERHIVQALGPDTGGRLHTARSRNDLHVTSWRLALRGRLLKVLDALLALRATVLRLADDHRETVMPGYTHTQHAQPISLGYYLLAYGDLLARDFKRLRGALERCDRSPLGSGALTTTGFPIDRQAVADRLGFAGLLEVAYDGVSCRDDVHEAAAANAVMMTGLSRLATDLQAWNTMEYGFIEMDDSFSSVSSIMPQKKNPQAMEFLKAAAGHVTGALATVLACSKNTHFSDVNDGVSSINVPALEALDRSAAALAVAKGALDTMSVRRDTMLHAAAIGFGTATELADVVVRETGLSFRMAHNIVGRVVRETIEAGKTALDITSQDLDAAANALFGRTLGIDPQIVRQALDPAENLKLRTVTGGPAPDTVADMLARRREALAADEGDVASVRAHIAAADAALLAEARAARASSKGG</sequence>
<evidence type="ECO:0000313" key="10">
    <source>
        <dbReference type="Proteomes" id="UP001205890"/>
    </source>
</evidence>
<evidence type="ECO:0000259" key="8">
    <source>
        <dbReference type="Pfam" id="PF14698"/>
    </source>
</evidence>
<dbReference type="CDD" id="cd01359">
    <property type="entry name" value="Argininosuccinate_lyase"/>
    <property type="match status" value="1"/>
</dbReference>
<dbReference type="HAMAP" id="MF_00006">
    <property type="entry name" value="Arg_succ_lyase"/>
    <property type="match status" value="1"/>
</dbReference>
<comment type="catalytic activity">
    <reaction evidence="1 6">
        <text>2-(N(omega)-L-arginino)succinate = fumarate + L-arginine</text>
        <dbReference type="Rhea" id="RHEA:24020"/>
        <dbReference type="ChEBI" id="CHEBI:29806"/>
        <dbReference type="ChEBI" id="CHEBI:32682"/>
        <dbReference type="ChEBI" id="CHEBI:57472"/>
        <dbReference type="EC" id="4.3.2.1"/>
    </reaction>
</comment>
<keyword evidence="5 6" id="KW-0456">Lyase</keyword>
<evidence type="ECO:0000259" key="7">
    <source>
        <dbReference type="Pfam" id="PF00206"/>
    </source>
</evidence>
<evidence type="ECO:0000256" key="2">
    <source>
        <dbReference type="ARBA" id="ARBA00004941"/>
    </source>
</evidence>
<comment type="caution">
    <text evidence="9">The sequence shown here is derived from an EMBL/GenBank/DDBJ whole genome shotgun (WGS) entry which is preliminary data.</text>
</comment>